<comment type="similarity">
    <text evidence="6">Belongs to the peptidase M48 family.</text>
</comment>
<keyword evidence="5 6" id="KW-0482">Metalloprotease</keyword>
<comment type="caution">
    <text evidence="8">The sequence shown here is derived from an EMBL/GenBank/DDBJ whole genome shotgun (WGS) entry which is preliminary data.</text>
</comment>
<proteinExistence type="inferred from homology"/>
<dbReference type="GO" id="GO:0004222">
    <property type="term" value="F:metalloendopeptidase activity"/>
    <property type="evidence" value="ECO:0007669"/>
    <property type="project" value="InterPro"/>
</dbReference>
<keyword evidence="3 6" id="KW-0378">Hydrolase</keyword>
<dbReference type="AlphaFoldDB" id="A0AAD6STY4"/>
<keyword evidence="9" id="KW-1185">Reference proteome</keyword>
<comment type="cofactor">
    <cofactor evidence="6">
        <name>Zn(2+)</name>
        <dbReference type="ChEBI" id="CHEBI:29105"/>
    </cofactor>
    <text evidence="6">Binds 1 zinc ion per subunit.</text>
</comment>
<keyword evidence="4 6" id="KW-0862">Zinc</keyword>
<dbReference type="GO" id="GO:0006515">
    <property type="term" value="P:protein quality control for misfolded or incompletely synthesized proteins"/>
    <property type="evidence" value="ECO:0007669"/>
    <property type="project" value="TreeGrafter"/>
</dbReference>
<dbReference type="GO" id="GO:0046872">
    <property type="term" value="F:metal ion binding"/>
    <property type="evidence" value="ECO:0007669"/>
    <property type="project" value="UniProtKB-KW"/>
</dbReference>
<dbReference type="InterPro" id="IPR051156">
    <property type="entry name" value="Mito/Outer_Membr_Metalloprot"/>
</dbReference>
<organism evidence="8 9">
    <name type="scientific">Mycena alexandri</name>
    <dbReference type="NCBI Taxonomy" id="1745969"/>
    <lineage>
        <taxon>Eukaryota</taxon>
        <taxon>Fungi</taxon>
        <taxon>Dikarya</taxon>
        <taxon>Basidiomycota</taxon>
        <taxon>Agaricomycotina</taxon>
        <taxon>Agaricomycetes</taxon>
        <taxon>Agaricomycetidae</taxon>
        <taxon>Agaricales</taxon>
        <taxon>Marasmiineae</taxon>
        <taxon>Mycenaceae</taxon>
        <taxon>Mycena</taxon>
    </lineage>
</organism>
<evidence type="ECO:0000256" key="6">
    <source>
        <dbReference type="RuleBase" id="RU003983"/>
    </source>
</evidence>
<dbReference type="Gene3D" id="3.30.2010.10">
    <property type="entry name" value="Metalloproteases ('zincins'), catalytic domain"/>
    <property type="match status" value="1"/>
</dbReference>
<evidence type="ECO:0000256" key="2">
    <source>
        <dbReference type="ARBA" id="ARBA00022723"/>
    </source>
</evidence>
<dbReference type="GO" id="GO:0034982">
    <property type="term" value="P:mitochondrial protein processing"/>
    <property type="evidence" value="ECO:0007669"/>
    <property type="project" value="TreeGrafter"/>
</dbReference>
<evidence type="ECO:0000256" key="3">
    <source>
        <dbReference type="ARBA" id="ARBA00022801"/>
    </source>
</evidence>
<dbReference type="GO" id="GO:0005743">
    <property type="term" value="C:mitochondrial inner membrane"/>
    <property type="evidence" value="ECO:0007669"/>
    <property type="project" value="TreeGrafter"/>
</dbReference>
<evidence type="ECO:0000256" key="5">
    <source>
        <dbReference type="ARBA" id="ARBA00023049"/>
    </source>
</evidence>
<dbReference type="Proteomes" id="UP001218188">
    <property type="component" value="Unassembled WGS sequence"/>
</dbReference>
<reference evidence="8" key="1">
    <citation type="submission" date="2023-03" db="EMBL/GenBank/DDBJ databases">
        <title>Massive genome expansion in bonnet fungi (Mycena s.s.) driven by repeated elements and novel gene families across ecological guilds.</title>
        <authorList>
            <consortium name="Lawrence Berkeley National Laboratory"/>
            <person name="Harder C.B."/>
            <person name="Miyauchi S."/>
            <person name="Viragh M."/>
            <person name="Kuo A."/>
            <person name="Thoen E."/>
            <person name="Andreopoulos B."/>
            <person name="Lu D."/>
            <person name="Skrede I."/>
            <person name="Drula E."/>
            <person name="Henrissat B."/>
            <person name="Morin E."/>
            <person name="Kohler A."/>
            <person name="Barry K."/>
            <person name="LaButti K."/>
            <person name="Morin E."/>
            <person name="Salamov A."/>
            <person name="Lipzen A."/>
            <person name="Mereny Z."/>
            <person name="Hegedus B."/>
            <person name="Baldrian P."/>
            <person name="Stursova M."/>
            <person name="Weitz H."/>
            <person name="Taylor A."/>
            <person name="Grigoriev I.V."/>
            <person name="Nagy L.G."/>
            <person name="Martin F."/>
            <person name="Kauserud H."/>
        </authorList>
    </citation>
    <scope>NUCLEOTIDE SEQUENCE</scope>
    <source>
        <strain evidence="8">CBHHK200</strain>
    </source>
</reference>
<dbReference type="Pfam" id="PF01435">
    <property type="entry name" value="Peptidase_M48"/>
    <property type="match status" value="1"/>
</dbReference>
<evidence type="ECO:0000256" key="4">
    <source>
        <dbReference type="ARBA" id="ARBA00022833"/>
    </source>
</evidence>
<protein>
    <submittedName>
        <fullName evidence="8">Peptidase family M48-domain-containing protein</fullName>
    </submittedName>
</protein>
<sequence length="297" mass="32899">MKSLTRLSLESAPETGRRRFMAISEGEEAVLQRLALQETLEKYRGKILPLSHPLTQQVRRISRRIIVSSNLGHLEGEHPQQPLSVGPGAFAGLSAEIPRSPALRRDSEWVVLVVNDPQLVNAFAAPGLVCVFTGIVPIARNEAGLAAVIGHEIAHVTLRHSVELASQNKLLLPAIGLLFLLGIDPGLSSIVTQYLYSLPHSRALETEADIVGLKLMSRACYDPAAAPRFFEDLKRIEQSDVPKFLRTHPPTAERIAHLKTLLPQNYDIYKSSPECSRLEEMRSRGILGRTRIFKAVY</sequence>
<gene>
    <name evidence="8" type="ORF">C8F04DRAFT_1358550</name>
</gene>
<dbReference type="PANTHER" id="PTHR22726">
    <property type="entry name" value="METALLOENDOPEPTIDASE OMA1"/>
    <property type="match status" value="1"/>
</dbReference>
<dbReference type="PANTHER" id="PTHR22726:SF1">
    <property type="entry name" value="METALLOENDOPEPTIDASE OMA1, MITOCHONDRIAL"/>
    <property type="match status" value="1"/>
</dbReference>
<dbReference type="CDD" id="cd07331">
    <property type="entry name" value="M48C_Oma1_like"/>
    <property type="match status" value="1"/>
</dbReference>
<feature type="domain" description="Peptidase M48" evidence="7">
    <location>
        <begin position="106"/>
        <end position="260"/>
    </location>
</feature>
<evidence type="ECO:0000256" key="1">
    <source>
        <dbReference type="ARBA" id="ARBA00022670"/>
    </source>
</evidence>
<dbReference type="InterPro" id="IPR001915">
    <property type="entry name" value="Peptidase_M48"/>
</dbReference>
<accession>A0AAD6STY4</accession>
<evidence type="ECO:0000313" key="9">
    <source>
        <dbReference type="Proteomes" id="UP001218188"/>
    </source>
</evidence>
<keyword evidence="1 6" id="KW-0645">Protease</keyword>
<keyword evidence="2" id="KW-0479">Metal-binding</keyword>
<dbReference type="EMBL" id="JARJCM010000073">
    <property type="protein sequence ID" value="KAJ7032418.1"/>
    <property type="molecule type" value="Genomic_DNA"/>
</dbReference>
<name>A0AAD6STY4_9AGAR</name>
<evidence type="ECO:0000259" key="7">
    <source>
        <dbReference type="Pfam" id="PF01435"/>
    </source>
</evidence>
<evidence type="ECO:0000313" key="8">
    <source>
        <dbReference type="EMBL" id="KAJ7032418.1"/>
    </source>
</evidence>